<protein>
    <submittedName>
        <fullName evidence="1">Uncharacterized protein</fullName>
    </submittedName>
</protein>
<reference evidence="1" key="1">
    <citation type="submission" date="2020-04" db="EMBL/GenBank/DDBJ databases">
        <authorList>
            <person name="Chiriac C."/>
            <person name="Salcher M."/>
            <person name="Ghai R."/>
            <person name="Kavagutti S V."/>
        </authorList>
    </citation>
    <scope>NUCLEOTIDE SEQUENCE</scope>
</reference>
<dbReference type="Gene3D" id="3.30.40.220">
    <property type="match status" value="1"/>
</dbReference>
<accession>A0A6J5NYW0</accession>
<name>A0A6J5NYW0_9CAUD</name>
<sequence length="170" mass="19540">MQELSEKTCPNGHTGAYRLFKSGGSVLQARCSICRNQYNVKYRDDGRRKNERLVKRARASKYPYENMIKEAKKRAKKKSLPCSINQEWAKLRWTGYCELTGVEFVKSSYRQGTNPFSATIDRIEPQKGYTPDNCRFIANCVNAFKSTMTDRQMLSMAKIICLVLEDKGAK</sequence>
<dbReference type="EMBL" id="LR796765">
    <property type="protein sequence ID" value="CAB4164257.1"/>
    <property type="molecule type" value="Genomic_DNA"/>
</dbReference>
<gene>
    <name evidence="1" type="ORF">UFOVP826_16</name>
</gene>
<organism evidence="1">
    <name type="scientific">uncultured Caudovirales phage</name>
    <dbReference type="NCBI Taxonomy" id="2100421"/>
    <lineage>
        <taxon>Viruses</taxon>
        <taxon>Duplodnaviria</taxon>
        <taxon>Heunggongvirae</taxon>
        <taxon>Uroviricota</taxon>
        <taxon>Caudoviricetes</taxon>
        <taxon>Peduoviridae</taxon>
        <taxon>Maltschvirus</taxon>
        <taxon>Maltschvirus maltsch</taxon>
    </lineage>
</organism>
<evidence type="ECO:0000313" key="1">
    <source>
        <dbReference type="EMBL" id="CAB4164257.1"/>
    </source>
</evidence>
<proteinExistence type="predicted"/>